<dbReference type="AlphaFoldDB" id="B9XGA3"/>
<dbReference type="InterPro" id="IPR000794">
    <property type="entry name" value="Beta-ketoacyl_synthase"/>
</dbReference>
<dbReference type="SMART" id="SM00825">
    <property type="entry name" value="PKS_KS"/>
    <property type="match status" value="1"/>
</dbReference>
<comment type="caution">
    <text evidence="5">The sequence shown here is derived from an EMBL/GenBank/DDBJ whole genome shotgun (WGS) entry which is preliminary data.</text>
</comment>
<dbReference type="Pfam" id="PF02801">
    <property type="entry name" value="Ketoacyl-synt_C"/>
    <property type="match status" value="1"/>
</dbReference>
<gene>
    <name evidence="5" type="ORF">Cflav_PD3982</name>
</gene>
<dbReference type="SUPFAM" id="SSF53901">
    <property type="entry name" value="Thiolase-like"/>
    <property type="match status" value="2"/>
</dbReference>
<dbReference type="InterPro" id="IPR018201">
    <property type="entry name" value="Ketoacyl_synth_AS"/>
</dbReference>
<dbReference type="PANTHER" id="PTHR11712">
    <property type="entry name" value="POLYKETIDE SYNTHASE-RELATED"/>
    <property type="match status" value="1"/>
</dbReference>
<dbReference type="InterPro" id="IPR016039">
    <property type="entry name" value="Thiolase-like"/>
</dbReference>
<dbReference type="PROSITE" id="PS00606">
    <property type="entry name" value="KS3_1"/>
    <property type="match status" value="1"/>
</dbReference>
<dbReference type="InterPro" id="IPR014031">
    <property type="entry name" value="Ketoacyl_synth_C"/>
</dbReference>
<dbReference type="GO" id="GO:0006633">
    <property type="term" value="P:fatty acid biosynthetic process"/>
    <property type="evidence" value="ECO:0007669"/>
    <property type="project" value="InterPro"/>
</dbReference>
<evidence type="ECO:0000256" key="3">
    <source>
        <dbReference type="RuleBase" id="RU003694"/>
    </source>
</evidence>
<evidence type="ECO:0000256" key="1">
    <source>
        <dbReference type="ARBA" id="ARBA00008467"/>
    </source>
</evidence>
<dbReference type="EMBL" id="ABOX02000011">
    <property type="protein sequence ID" value="EEF61265.1"/>
    <property type="molecule type" value="Genomic_DNA"/>
</dbReference>
<evidence type="ECO:0000313" key="5">
    <source>
        <dbReference type="EMBL" id="EEF61265.1"/>
    </source>
</evidence>
<accession>B9XGA3</accession>
<dbReference type="OrthoDB" id="9808669at2"/>
<protein>
    <submittedName>
        <fullName evidence="5">Beta-ketoacyl synthase</fullName>
    </submittedName>
</protein>
<keyword evidence="2 3" id="KW-0808">Transferase</keyword>
<dbReference type="CDD" id="cd00834">
    <property type="entry name" value="KAS_I_II"/>
    <property type="match status" value="1"/>
</dbReference>
<reference evidence="5 6" key="1">
    <citation type="journal article" date="2011" name="J. Bacteriol.">
        <title>Genome sequence of 'Pedosphaera parvula' Ellin514, an aerobic Verrucomicrobial isolate from pasture soil.</title>
        <authorList>
            <person name="Kant R."/>
            <person name="van Passel M.W."/>
            <person name="Sangwan P."/>
            <person name="Palva A."/>
            <person name="Lucas S."/>
            <person name="Copeland A."/>
            <person name="Lapidus A."/>
            <person name="Glavina Del Rio T."/>
            <person name="Dalin E."/>
            <person name="Tice H."/>
            <person name="Bruce D."/>
            <person name="Goodwin L."/>
            <person name="Pitluck S."/>
            <person name="Chertkov O."/>
            <person name="Larimer F.W."/>
            <person name="Land M.L."/>
            <person name="Hauser L."/>
            <person name="Brettin T.S."/>
            <person name="Detter J.C."/>
            <person name="Han S."/>
            <person name="de Vos W.M."/>
            <person name="Janssen P.H."/>
            <person name="Smidt H."/>
        </authorList>
    </citation>
    <scope>NUCLEOTIDE SEQUENCE [LARGE SCALE GENOMIC DNA]</scope>
    <source>
        <strain evidence="5 6">Ellin514</strain>
    </source>
</reference>
<dbReference type="Proteomes" id="UP000003688">
    <property type="component" value="Unassembled WGS sequence"/>
</dbReference>
<evidence type="ECO:0000259" key="4">
    <source>
        <dbReference type="PROSITE" id="PS52004"/>
    </source>
</evidence>
<dbReference type="InterPro" id="IPR014030">
    <property type="entry name" value="Ketoacyl_synth_N"/>
</dbReference>
<feature type="domain" description="Ketosynthase family 3 (KS3)" evidence="4">
    <location>
        <begin position="12"/>
        <end position="411"/>
    </location>
</feature>
<comment type="similarity">
    <text evidence="1 3">Belongs to the thiolase-like superfamily. Beta-ketoacyl-ACP synthases family.</text>
</comment>
<dbReference type="PANTHER" id="PTHR11712:SF336">
    <property type="entry name" value="3-OXOACYL-[ACYL-CARRIER-PROTEIN] SYNTHASE, MITOCHONDRIAL"/>
    <property type="match status" value="1"/>
</dbReference>
<sequence>MLFPSPEKSGPPPRVVITGAGIVTSLGLGWDNNAEGFRTGRVAMNAISLFDVSRQRVKSGGEVQLPKSLPATGLSSRQESRLDRATKLLLLAAHEAWRQSGWQPSCDLPLVLGTTSGGMGLGENYYRQALNTPRNHRGQPSRVIQYQAQTQALSLTDAFGFSGPVTIIANACASGSNAIGHAWELLRAGHSQRVLTGGFDALSQLVFAGFDSLQALSTTQCRPFDANRDGLALGEGAGILTLETLDHAQNRGASILGEIVGYGSALDVHHLTQPHPEGNAALASMNAASHMANLSPSNIHYVNAHGTGTPLNDGAEAHAIRRWAGERAATLPVSSTKSGIGHLLGAAGAVEAIICLMALKGQWLPPTSTLQIPDTVCKFPIVREPGTARLEYVLSNSFGFGGANATLIFRRWS</sequence>
<dbReference type="InterPro" id="IPR020841">
    <property type="entry name" value="PKS_Beta-ketoAc_synthase_dom"/>
</dbReference>
<dbReference type="Gene3D" id="3.40.47.10">
    <property type="match status" value="1"/>
</dbReference>
<dbReference type="PROSITE" id="PS52004">
    <property type="entry name" value="KS3_2"/>
    <property type="match status" value="1"/>
</dbReference>
<dbReference type="GO" id="GO:0004315">
    <property type="term" value="F:3-oxoacyl-[acyl-carrier-protein] synthase activity"/>
    <property type="evidence" value="ECO:0007669"/>
    <property type="project" value="InterPro"/>
</dbReference>
<evidence type="ECO:0000313" key="6">
    <source>
        <dbReference type="Proteomes" id="UP000003688"/>
    </source>
</evidence>
<dbReference type="STRING" id="320771.Cflav_PD3982"/>
<organism evidence="5 6">
    <name type="scientific">Pedosphaera parvula (strain Ellin514)</name>
    <dbReference type="NCBI Taxonomy" id="320771"/>
    <lineage>
        <taxon>Bacteria</taxon>
        <taxon>Pseudomonadati</taxon>
        <taxon>Verrucomicrobiota</taxon>
        <taxon>Pedosphaerae</taxon>
        <taxon>Pedosphaerales</taxon>
        <taxon>Pedosphaeraceae</taxon>
        <taxon>Pedosphaera</taxon>
    </lineage>
</organism>
<proteinExistence type="inferred from homology"/>
<name>B9XGA3_PEDPL</name>
<evidence type="ECO:0000256" key="2">
    <source>
        <dbReference type="ARBA" id="ARBA00022679"/>
    </source>
</evidence>
<dbReference type="Pfam" id="PF00109">
    <property type="entry name" value="ketoacyl-synt"/>
    <property type="match status" value="1"/>
</dbReference>
<keyword evidence="6" id="KW-1185">Reference proteome</keyword>
<dbReference type="RefSeq" id="WP_007414849.1">
    <property type="nucleotide sequence ID" value="NZ_ABOX02000011.1"/>
</dbReference>